<gene>
    <name evidence="1" type="ORF">AYI69_g9279</name>
</gene>
<comment type="caution">
    <text evidence="1">The sequence shown here is derived from an EMBL/GenBank/DDBJ whole genome shotgun (WGS) entry which is preliminary data.</text>
</comment>
<sequence length="59" mass="7078">MNQAKFSLDSFYIKYEFQKSNSYWKVGFDYPGYSVILTYYAEWRCGGIWNSYLAHKVGR</sequence>
<name>A0A1R1XDR3_9FUNG</name>
<accession>A0A1R1XDR3</accession>
<dbReference type="Proteomes" id="UP000187429">
    <property type="component" value="Unassembled WGS sequence"/>
</dbReference>
<evidence type="ECO:0000313" key="1">
    <source>
        <dbReference type="EMBL" id="OMJ12759.1"/>
    </source>
</evidence>
<proteinExistence type="predicted"/>
<reference evidence="2" key="1">
    <citation type="submission" date="2017-01" db="EMBL/GenBank/DDBJ databases">
        <authorList>
            <person name="Wang Y."/>
            <person name="White M."/>
            <person name="Kvist S."/>
            <person name="Moncalvo J.-M."/>
        </authorList>
    </citation>
    <scope>NUCLEOTIDE SEQUENCE [LARGE SCALE GENOMIC DNA]</scope>
    <source>
        <strain evidence="2">ID-206-W2</strain>
    </source>
</reference>
<keyword evidence="2" id="KW-1185">Reference proteome</keyword>
<feature type="non-terminal residue" evidence="1">
    <location>
        <position position="59"/>
    </location>
</feature>
<dbReference type="AlphaFoldDB" id="A0A1R1XDR3"/>
<evidence type="ECO:0000313" key="2">
    <source>
        <dbReference type="Proteomes" id="UP000187429"/>
    </source>
</evidence>
<organism evidence="1 2">
    <name type="scientific">Smittium culicis</name>
    <dbReference type="NCBI Taxonomy" id="133412"/>
    <lineage>
        <taxon>Eukaryota</taxon>
        <taxon>Fungi</taxon>
        <taxon>Fungi incertae sedis</taxon>
        <taxon>Zoopagomycota</taxon>
        <taxon>Kickxellomycotina</taxon>
        <taxon>Harpellomycetes</taxon>
        <taxon>Harpellales</taxon>
        <taxon>Legeriomycetaceae</taxon>
        <taxon>Smittium</taxon>
    </lineage>
</organism>
<protein>
    <submittedName>
        <fullName evidence="1">Uncharacterized protein</fullName>
    </submittedName>
</protein>
<dbReference type="EMBL" id="LSSM01005406">
    <property type="protein sequence ID" value="OMJ12759.1"/>
    <property type="molecule type" value="Genomic_DNA"/>
</dbReference>